<proteinExistence type="inferred from homology"/>
<dbReference type="GO" id="GO:0008270">
    <property type="term" value="F:zinc ion binding"/>
    <property type="evidence" value="ECO:0007669"/>
    <property type="project" value="TreeGrafter"/>
</dbReference>
<dbReference type="Gene3D" id="3.40.140.10">
    <property type="entry name" value="Cytidine Deaminase, domain 2"/>
    <property type="match status" value="1"/>
</dbReference>
<evidence type="ECO:0000256" key="5">
    <source>
        <dbReference type="ARBA" id="ARBA00022807"/>
    </source>
</evidence>
<evidence type="ECO:0000256" key="1">
    <source>
        <dbReference type="ARBA" id="ARBA00007074"/>
    </source>
</evidence>
<dbReference type="InterPro" id="IPR028090">
    <property type="entry name" value="JAB_dom_prok"/>
</dbReference>
<dbReference type="AlphaFoldDB" id="A0A376D9Z6"/>
<dbReference type="PROSITE" id="PS50249">
    <property type="entry name" value="MPN"/>
    <property type="match status" value="1"/>
</dbReference>
<evidence type="ECO:0000256" key="7">
    <source>
        <dbReference type="ARBA" id="ARBA00023049"/>
    </source>
</evidence>
<dbReference type="GO" id="GO:0008234">
    <property type="term" value="F:cysteine-type peptidase activity"/>
    <property type="evidence" value="ECO:0007669"/>
    <property type="project" value="UniProtKB-KW"/>
</dbReference>
<gene>
    <name evidence="10" type="primary">mec_2</name>
    <name evidence="10" type="ORF">NCTC10767_03726</name>
</gene>
<keyword evidence="6" id="KW-0862">Zinc</keyword>
<dbReference type="GO" id="GO:0008235">
    <property type="term" value="F:metalloexopeptidase activity"/>
    <property type="evidence" value="ECO:0007669"/>
    <property type="project" value="TreeGrafter"/>
</dbReference>
<feature type="domain" description="NlpC/P60" evidence="9">
    <location>
        <begin position="88"/>
        <end position="234"/>
    </location>
</feature>
<dbReference type="GO" id="GO:0006508">
    <property type="term" value="P:proteolysis"/>
    <property type="evidence" value="ECO:0007669"/>
    <property type="project" value="UniProtKB-KW"/>
</dbReference>
<dbReference type="CDD" id="cd08073">
    <property type="entry name" value="MPN_NLPC_P60"/>
    <property type="match status" value="1"/>
</dbReference>
<dbReference type="SUPFAM" id="SSF102712">
    <property type="entry name" value="JAB1/MPN domain"/>
    <property type="match status" value="1"/>
</dbReference>
<keyword evidence="7" id="KW-0482">Metalloprotease</keyword>
<dbReference type="EMBL" id="UFXW01000004">
    <property type="protein sequence ID" value="STC85855.1"/>
    <property type="molecule type" value="Genomic_DNA"/>
</dbReference>
<evidence type="ECO:0000256" key="4">
    <source>
        <dbReference type="ARBA" id="ARBA00022801"/>
    </source>
</evidence>
<name>A0A376D9Z6_ECOLX</name>
<keyword evidence="4 10" id="KW-0378">Hydrolase</keyword>
<reference evidence="10 11" key="1">
    <citation type="submission" date="2018-06" db="EMBL/GenBank/DDBJ databases">
        <authorList>
            <consortium name="Pathogen Informatics"/>
            <person name="Doyle S."/>
        </authorList>
    </citation>
    <scope>NUCLEOTIDE SEQUENCE [LARGE SCALE GENOMIC DNA]</scope>
    <source>
        <strain evidence="10 11">NCTC10767</strain>
    </source>
</reference>
<dbReference type="InterPro" id="IPR000555">
    <property type="entry name" value="JAMM/MPN+_dom"/>
</dbReference>
<dbReference type="Gene3D" id="3.90.1720.10">
    <property type="entry name" value="endopeptidase domain like (from Nostoc punctiforme)"/>
    <property type="match status" value="1"/>
</dbReference>
<evidence type="ECO:0000256" key="6">
    <source>
        <dbReference type="ARBA" id="ARBA00022833"/>
    </source>
</evidence>
<evidence type="ECO:0000313" key="10">
    <source>
        <dbReference type="EMBL" id="STC85855.1"/>
    </source>
</evidence>
<dbReference type="PROSITE" id="PS51935">
    <property type="entry name" value="NLPC_P60"/>
    <property type="match status" value="1"/>
</dbReference>
<evidence type="ECO:0000256" key="2">
    <source>
        <dbReference type="ARBA" id="ARBA00022670"/>
    </source>
</evidence>
<feature type="domain" description="MPN" evidence="8">
    <location>
        <begin position="1"/>
        <end position="125"/>
    </location>
</feature>
<dbReference type="InterPro" id="IPR000064">
    <property type="entry name" value="NLP_P60_dom"/>
</dbReference>
<dbReference type="InterPro" id="IPR037518">
    <property type="entry name" value="MPN"/>
</dbReference>
<accession>A0A376D9Z6</accession>
<keyword evidence="2" id="KW-0645">Protease</keyword>
<comment type="similarity">
    <text evidence="1">Belongs to the peptidase C40 family.</text>
</comment>
<keyword evidence="3" id="KW-0479">Metal-binding</keyword>
<protein>
    <submittedName>
        <fullName evidence="10">Tail assembly protein</fullName>
        <ecNumber evidence="10">3.4.17.-</ecNumber>
    </submittedName>
</protein>
<evidence type="ECO:0000313" key="11">
    <source>
        <dbReference type="Proteomes" id="UP000254647"/>
    </source>
</evidence>
<evidence type="ECO:0000259" key="8">
    <source>
        <dbReference type="PROSITE" id="PS50249"/>
    </source>
</evidence>
<dbReference type="PANTHER" id="PTHR34858">
    <property type="entry name" value="CYSO-CYSTEINE PEPTIDASE"/>
    <property type="match status" value="1"/>
</dbReference>
<dbReference type="Pfam" id="PF00877">
    <property type="entry name" value="NLPC_P60"/>
    <property type="match status" value="1"/>
</dbReference>
<evidence type="ECO:0000259" key="9">
    <source>
        <dbReference type="PROSITE" id="PS51935"/>
    </source>
</evidence>
<dbReference type="SUPFAM" id="SSF54001">
    <property type="entry name" value="Cysteine proteinases"/>
    <property type="match status" value="1"/>
</dbReference>
<dbReference type="SMART" id="SM00232">
    <property type="entry name" value="JAB_MPN"/>
    <property type="match status" value="1"/>
</dbReference>
<dbReference type="InterPro" id="IPR038765">
    <property type="entry name" value="Papain-like_cys_pep_sf"/>
</dbReference>
<dbReference type="Pfam" id="PF14464">
    <property type="entry name" value="Prok-JAB"/>
    <property type="match status" value="1"/>
</dbReference>
<keyword evidence="5" id="KW-0788">Thiol protease</keyword>
<dbReference type="Proteomes" id="UP000254647">
    <property type="component" value="Unassembled WGS sequence"/>
</dbReference>
<sequence>MTQTESAILAHARRCAPAESCGFVISTPEGERYIPCVNISAEPEAYFRIAPEDWLRAEMQGEIVALVHSHPGGLPWLSEADRRLQIKSALPWWLVSRGDIHKFRCVPHLTGRRFEHGVTDCYTLFRDAYHLAGIDMPDFHREDDWWCNGQNLYLDNMEATGFYRVPLSSALPGDILLCCFGASVANHAAIYCGNGELLHHLPEQLSKRERYSEKWQRRTHSVWRHRHWSASAFTGIYNDLVAASACM</sequence>
<dbReference type="GO" id="GO:0004180">
    <property type="term" value="F:carboxypeptidase activity"/>
    <property type="evidence" value="ECO:0007669"/>
    <property type="project" value="UniProtKB-KW"/>
</dbReference>
<dbReference type="PANTHER" id="PTHR34858:SF1">
    <property type="entry name" value="CYSO-CYSTEINE PEPTIDASE"/>
    <property type="match status" value="1"/>
</dbReference>
<keyword evidence="10" id="KW-0121">Carboxypeptidase</keyword>
<dbReference type="InterPro" id="IPR051929">
    <property type="entry name" value="VirAsm_ModProt"/>
</dbReference>
<organism evidence="10 11">
    <name type="scientific">Escherichia coli</name>
    <dbReference type="NCBI Taxonomy" id="562"/>
    <lineage>
        <taxon>Bacteria</taxon>
        <taxon>Pseudomonadati</taxon>
        <taxon>Pseudomonadota</taxon>
        <taxon>Gammaproteobacteria</taxon>
        <taxon>Enterobacterales</taxon>
        <taxon>Enterobacteriaceae</taxon>
        <taxon>Escherichia</taxon>
    </lineage>
</organism>
<dbReference type="EC" id="3.4.17.-" evidence="10"/>
<evidence type="ECO:0000256" key="3">
    <source>
        <dbReference type="ARBA" id="ARBA00022723"/>
    </source>
</evidence>